<gene>
    <name evidence="2" type="ORF">KU306_06115</name>
    <name evidence="1" type="ORF">SAMN04488691_102110</name>
</gene>
<dbReference type="Proteomes" id="UP001058330">
    <property type="component" value="Chromosome"/>
</dbReference>
<name>A0A1H7KTG5_HALLR</name>
<dbReference type="GeneID" id="74528455"/>
<reference evidence="1 3" key="1">
    <citation type="submission" date="2016-10" db="EMBL/GenBank/DDBJ databases">
        <authorList>
            <person name="de Groot N.N."/>
        </authorList>
    </citation>
    <scope>NUCLEOTIDE SEQUENCE [LARGE SCALE GENOMIC DNA]</scope>
    <source>
        <strain evidence="1 3">CDM_5</strain>
    </source>
</reference>
<dbReference type="InterPro" id="IPR009409">
    <property type="entry name" value="DUF1059"/>
</dbReference>
<evidence type="ECO:0000313" key="3">
    <source>
        <dbReference type="Proteomes" id="UP000183894"/>
    </source>
</evidence>
<dbReference type="Proteomes" id="UP000183894">
    <property type="component" value="Unassembled WGS sequence"/>
</dbReference>
<dbReference type="EMBL" id="FOAD01000002">
    <property type="protein sequence ID" value="SEK90099.1"/>
    <property type="molecule type" value="Genomic_DNA"/>
</dbReference>
<organism evidence="1 3">
    <name type="scientific">Haloferax larsenii</name>
    <dbReference type="NCBI Taxonomy" id="302484"/>
    <lineage>
        <taxon>Archaea</taxon>
        <taxon>Methanobacteriati</taxon>
        <taxon>Methanobacteriota</taxon>
        <taxon>Stenosarchaea group</taxon>
        <taxon>Halobacteria</taxon>
        <taxon>Halobacteriales</taxon>
        <taxon>Haloferacaceae</taxon>
        <taxon>Haloferax</taxon>
    </lineage>
</organism>
<keyword evidence="4" id="KW-1185">Reference proteome</keyword>
<protein>
    <submittedName>
        <fullName evidence="2">DUF1059 domain-containing protein</fullName>
    </submittedName>
</protein>
<evidence type="ECO:0000313" key="1">
    <source>
        <dbReference type="EMBL" id="SEK90099.1"/>
    </source>
</evidence>
<evidence type="ECO:0000313" key="4">
    <source>
        <dbReference type="Proteomes" id="UP001058330"/>
    </source>
</evidence>
<dbReference type="RefSeq" id="WP_007544419.1">
    <property type="nucleotide sequence ID" value="NZ_CP078063.1"/>
</dbReference>
<proteinExistence type="predicted"/>
<evidence type="ECO:0000313" key="2">
    <source>
        <dbReference type="EMBL" id="UVE51450.1"/>
    </source>
</evidence>
<reference evidence="2" key="2">
    <citation type="submission" date="2021-07" db="EMBL/GenBank/DDBJ databases">
        <title>Studies on halocins as antimicrobial molecules from haloarchaea.</title>
        <authorList>
            <person name="Kumar S."/>
            <person name="Khare S.K."/>
        </authorList>
    </citation>
    <scope>NUCLEOTIDE SEQUENCE</scope>
    <source>
        <strain evidence="2">NCIM 5678</strain>
    </source>
</reference>
<dbReference type="AlphaFoldDB" id="A0A1H7KTG5"/>
<accession>A0A1H7KTG5</accession>
<dbReference type="OrthoDB" id="9023at2157"/>
<dbReference type="Pfam" id="PF06348">
    <property type="entry name" value="DUF1059"/>
    <property type="match status" value="1"/>
</dbReference>
<dbReference type="EMBL" id="CP078063">
    <property type="protein sequence ID" value="UVE51450.1"/>
    <property type="molecule type" value="Genomic_DNA"/>
</dbReference>
<sequence length="54" mass="6102">MTKRIVCREAGYDCDFQVQSENEDELVEFVKEHAMNTHGTELSASDIRGLAVEV</sequence>